<comment type="caution">
    <text evidence="2">The sequence shown here is derived from an EMBL/GenBank/DDBJ whole genome shotgun (WGS) entry which is preliminary data.</text>
</comment>
<feature type="non-terminal residue" evidence="2">
    <location>
        <position position="106"/>
    </location>
</feature>
<feature type="compositionally biased region" description="Low complexity" evidence="1">
    <location>
        <begin position="60"/>
        <end position="73"/>
    </location>
</feature>
<feature type="region of interest" description="Disordered" evidence="1">
    <location>
        <begin position="33"/>
        <end position="106"/>
    </location>
</feature>
<keyword evidence="3" id="KW-1185">Reference proteome</keyword>
<reference evidence="2" key="1">
    <citation type="journal article" date="2023" name="IScience">
        <title>Live-bearing cockroach genome reveals convergent evolutionary mechanisms linked to viviparity in insects and beyond.</title>
        <authorList>
            <person name="Fouks B."/>
            <person name="Harrison M.C."/>
            <person name="Mikhailova A.A."/>
            <person name="Marchal E."/>
            <person name="English S."/>
            <person name="Carruthers M."/>
            <person name="Jennings E.C."/>
            <person name="Chiamaka E.L."/>
            <person name="Frigard R.A."/>
            <person name="Pippel M."/>
            <person name="Attardo G.M."/>
            <person name="Benoit J.B."/>
            <person name="Bornberg-Bauer E."/>
            <person name="Tobe S.S."/>
        </authorList>
    </citation>
    <scope>NUCLEOTIDE SEQUENCE</scope>
    <source>
        <strain evidence="2">Stay&amp;Tobe</strain>
    </source>
</reference>
<dbReference type="SUPFAM" id="SSF74924">
    <property type="entry name" value="Cap-Gly domain"/>
    <property type="match status" value="1"/>
</dbReference>
<dbReference type="AlphaFoldDB" id="A0AAD7ZA59"/>
<gene>
    <name evidence="2" type="ORF">L9F63_025475</name>
</gene>
<protein>
    <submittedName>
        <fullName evidence="2">Uncharacterized protein</fullName>
    </submittedName>
</protein>
<name>A0AAD7ZA59_DIPPU</name>
<reference evidence="2" key="2">
    <citation type="submission" date="2023-05" db="EMBL/GenBank/DDBJ databases">
        <authorList>
            <person name="Fouks B."/>
        </authorList>
    </citation>
    <scope>NUCLEOTIDE SEQUENCE</scope>
    <source>
        <strain evidence="2">Stay&amp;Tobe</strain>
        <tissue evidence="2">Testes</tissue>
    </source>
</reference>
<feature type="compositionally biased region" description="Polar residues" evidence="1">
    <location>
        <begin position="42"/>
        <end position="52"/>
    </location>
</feature>
<accession>A0AAD7ZA59</accession>
<dbReference type="Proteomes" id="UP001233999">
    <property type="component" value="Unassembled WGS sequence"/>
</dbReference>
<evidence type="ECO:0000256" key="1">
    <source>
        <dbReference type="SAM" id="MobiDB-lite"/>
    </source>
</evidence>
<dbReference type="Gene3D" id="2.30.30.190">
    <property type="entry name" value="CAP Gly-rich-like domain"/>
    <property type="match status" value="1"/>
</dbReference>
<dbReference type="InterPro" id="IPR036859">
    <property type="entry name" value="CAP-Gly_dom_sf"/>
</dbReference>
<evidence type="ECO:0000313" key="2">
    <source>
        <dbReference type="EMBL" id="KAJ9576630.1"/>
    </source>
</evidence>
<dbReference type="EMBL" id="JASPKZ010009572">
    <property type="protein sequence ID" value="KAJ9576630.1"/>
    <property type="molecule type" value="Genomic_DNA"/>
</dbReference>
<evidence type="ECO:0000313" key="3">
    <source>
        <dbReference type="Proteomes" id="UP001233999"/>
    </source>
</evidence>
<sequence length="106" mass="11532">MENVQSKTYFQCKDNHGMFVRQSQLTLLDEYGTPIGELASPSPGTSAATTPDDSAKSRSKLSSSRLSLVSSRSQGDFPDKDDSSYSKELSTSQQSEPASKRASFIE</sequence>
<proteinExistence type="predicted"/>
<organism evidence="2 3">
    <name type="scientific">Diploptera punctata</name>
    <name type="common">Pacific beetle cockroach</name>
    <dbReference type="NCBI Taxonomy" id="6984"/>
    <lineage>
        <taxon>Eukaryota</taxon>
        <taxon>Metazoa</taxon>
        <taxon>Ecdysozoa</taxon>
        <taxon>Arthropoda</taxon>
        <taxon>Hexapoda</taxon>
        <taxon>Insecta</taxon>
        <taxon>Pterygota</taxon>
        <taxon>Neoptera</taxon>
        <taxon>Polyneoptera</taxon>
        <taxon>Dictyoptera</taxon>
        <taxon>Blattodea</taxon>
        <taxon>Blaberoidea</taxon>
        <taxon>Blaberidae</taxon>
        <taxon>Diplopterinae</taxon>
        <taxon>Diploptera</taxon>
    </lineage>
</organism>
<feature type="compositionally biased region" description="Polar residues" evidence="1">
    <location>
        <begin position="86"/>
        <end position="97"/>
    </location>
</feature>